<dbReference type="EMBL" id="BAABDH010000104">
    <property type="protein sequence ID" value="GAA3948415.1"/>
    <property type="molecule type" value="Genomic_DNA"/>
</dbReference>
<comment type="caution">
    <text evidence="1">The sequence shown here is derived from an EMBL/GenBank/DDBJ whole genome shotgun (WGS) entry which is preliminary data.</text>
</comment>
<accession>A0ABP7NJ66</accession>
<dbReference type="RefSeq" id="WP_345116399.1">
    <property type="nucleotide sequence ID" value="NZ_BAABDH010000104.1"/>
</dbReference>
<organism evidence="1 2">
    <name type="scientific">Hymenobacter algoricola</name>
    <dbReference type="NCBI Taxonomy" id="486267"/>
    <lineage>
        <taxon>Bacteria</taxon>
        <taxon>Pseudomonadati</taxon>
        <taxon>Bacteroidota</taxon>
        <taxon>Cytophagia</taxon>
        <taxon>Cytophagales</taxon>
        <taxon>Hymenobacteraceae</taxon>
        <taxon>Hymenobacter</taxon>
    </lineage>
</organism>
<sequence>MAASLDRLVFARNPPNPIRRELLAGLLSAYQQWQQQLSARHQPFYLAVWLFEPHFNRSQVVAGTQGWIAGYKTAFGVADPHSSLPPEIYRQVSGVNQLIWTRHADTEVYDSFPYWLPNRKVTILTAASGETRYAARVGWVWVGRTGTAAT</sequence>
<dbReference type="Proteomes" id="UP001499909">
    <property type="component" value="Unassembled WGS sequence"/>
</dbReference>
<name>A0ABP7NJ66_9BACT</name>
<reference evidence="2" key="1">
    <citation type="journal article" date="2019" name="Int. J. Syst. Evol. Microbiol.">
        <title>The Global Catalogue of Microorganisms (GCM) 10K type strain sequencing project: providing services to taxonomists for standard genome sequencing and annotation.</title>
        <authorList>
            <consortium name="The Broad Institute Genomics Platform"/>
            <consortium name="The Broad Institute Genome Sequencing Center for Infectious Disease"/>
            <person name="Wu L."/>
            <person name="Ma J."/>
        </authorList>
    </citation>
    <scope>NUCLEOTIDE SEQUENCE [LARGE SCALE GENOMIC DNA]</scope>
    <source>
        <strain evidence="2">JCM 17214</strain>
    </source>
</reference>
<proteinExistence type="predicted"/>
<gene>
    <name evidence="1" type="ORF">GCM10022406_32820</name>
</gene>
<evidence type="ECO:0000313" key="2">
    <source>
        <dbReference type="Proteomes" id="UP001499909"/>
    </source>
</evidence>
<evidence type="ECO:0000313" key="1">
    <source>
        <dbReference type="EMBL" id="GAA3948415.1"/>
    </source>
</evidence>
<keyword evidence="2" id="KW-1185">Reference proteome</keyword>
<protein>
    <submittedName>
        <fullName evidence="1">Uncharacterized protein</fullName>
    </submittedName>
</protein>